<name>K6V0C6_PLACD</name>
<dbReference type="OrthoDB" id="389260at2759"/>
<dbReference type="AlphaFoldDB" id="K6V0C6"/>
<feature type="non-terminal residue" evidence="1">
    <location>
        <position position="101"/>
    </location>
</feature>
<proteinExistence type="predicted"/>
<dbReference type="RefSeq" id="XP_004227972.1">
    <property type="nucleotide sequence ID" value="XM_004227924.1"/>
</dbReference>
<dbReference type="GeneID" id="14696296"/>
<feature type="non-terminal residue" evidence="1">
    <location>
        <position position="1"/>
    </location>
</feature>
<accession>K6V0C6</accession>
<dbReference type="VEuPathDB" id="PlasmoDB:PCYB_005030"/>
<organism evidence="1 2">
    <name type="scientific">Plasmodium cynomolgi (strain B)</name>
    <dbReference type="NCBI Taxonomy" id="1120755"/>
    <lineage>
        <taxon>Eukaryota</taxon>
        <taxon>Sar</taxon>
        <taxon>Alveolata</taxon>
        <taxon>Apicomplexa</taxon>
        <taxon>Aconoidasida</taxon>
        <taxon>Haemosporida</taxon>
        <taxon>Plasmodiidae</taxon>
        <taxon>Plasmodium</taxon>
        <taxon>Plasmodium (Plasmodium)</taxon>
    </lineage>
</organism>
<sequence length="101" mass="11979">EETTKAVALHNIHEEDFFYELDKFSIFDQFCNGINNNLSFKRREIKDLCIKLVHHLDMLSQAGDSERNNYCNYIRYCLYEQISEIHTNKSAKIDDAHMMIS</sequence>
<evidence type="ECO:0000313" key="2">
    <source>
        <dbReference type="Proteomes" id="UP000006319"/>
    </source>
</evidence>
<dbReference type="Proteomes" id="UP000006319">
    <property type="component" value="Unassembled WGS sequence"/>
</dbReference>
<dbReference type="EMBL" id="DF157748">
    <property type="protein sequence ID" value="GAB69754.1"/>
    <property type="molecule type" value="Genomic_DNA"/>
</dbReference>
<dbReference type="Pfam" id="PF05795">
    <property type="entry name" value="Plasmodium_Vir"/>
    <property type="match status" value="1"/>
</dbReference>
<keyword evidence="2" id="KW-1185">Reference proteome</keyword>
<dbReference type="InterPro" id="IPR008780">
    <property type="entry name" value="Plasmodium_Vir"/>
</dbReference>
<protein>
    <submittedName>
        <fullName evidence="1">CYIR protein</fullName>
    </submittedName>
</protein>
<evidence type="ECO:0000313" key="1">
    <source>
        <dbReference type="EMBL" id="GAB69754.1"/>
    </source>
</evidence>
<gene>
    <name evidence="1" type="ORF">PCYB_005030</name>
</gene>
<dbReference type="KEGG" id="pcy:PCYB_005030"/>
<reference evidence="1 2" key="1">
    <citation type="journal article" date="2012" name="Nat. Genet.">
        <title>Plasmodium cynomolgi genome sequences provide insight into Plasmodium vivax and the monkey malaria clade.</title>
        <authorList>
            <person name="Tachibana S."/>
            <person name="Sullivan S.A."/>
            <person name="Kawai S."/>
            <person name="Nakamura S."/>
            <person name="Kim H.R."/>
            <person name="Goto N."/>
            <person name="Arisue N."/>
            <person name="Palacpac N.M.Q."/>
            <person name="Honma H."/>
            <person name="Yagi M."/>
            <person name="Tougan T."/>
            <person name="Katakai Y."/>
            <person name="Kaneko O."/>
            <person name="Mita T."/>
            <person name="Kita K."/>
            <person name="Yasutomi Y."/>
            <person name="Sutton P.L."/>
            <person name="Shakhbatyan R."/>
            <person name="Horii T."/>
            <person name="Yasunaga T."/>
            <person name="Barnwell J.W."/>
            <person name="Escalante A.A."/>
            <person name="Carlton J.M."/>
            <person name="Tanabe K."/>
        </authorList>
    </citation>
    <scope>NUCLEOTIDE SEQUENCE [LARGE SCALE GENOMIC DNA]</scope>
    <source>
        <strain evidence="1 2">B</strain>
    </source>
</reference>